<reference evidence="1 2" key="1">
    <citation type="journal article" date="2022" name="bioRxiv">
        <title>The genome of the oomycete Peronosclerospora sorghi, a cosmopolitan pathogen of maize and sorghum, is inflated with dispersed pseudogenes.</title>
        <authorList>
            <person name="Fletcher K."/>
            <person name="Martin F."/>
            <person name="Isakeit T."/>
            <person name="Cavanaugh K."/>
            <person name="Magill C."/>
            <person name="Michelmore R."/>
        </authorList>
    </citation>
    <scope>NUCLEOTIDE SEQUENCE [LARGE SCALE GENOMIC DNA]</scope>
    <source>
        <strain evidence="1">P6</strain>
    </source>
</reference>
<gene>
    <name evidence="1" type="ORF">PsorP6_012074</name>
</gene>
<accession>A0ACC0WJP6</accession>
<dbReference type="Proteomes" id="UP001163321">
    <property type="component" value="Chromosome 12"/>
</dbReference>
<organism evidence="1 2">
    <name type="scientific">Peronosclerospora sorghi</name>
    <dbReference type="NCBI Taxonomy" id="230839"/>
    <lineage>
        <taxon>Eukaryota</taxon>
        <taxon>Sar</taxon>
        <taxon>Stramenopiles</taxon>
        <taxon>Oomycota</taxon>
        <taxon>Peronosporomycetes</taxon>
        <taxon>Peronosporales</taxon>
        <taxon>Peronosporaceae</taxon>
        <taxon>Peronosclerospora</taxon>
    </lineage>
</organism>
<evidence type="ECO:0000313" key="2">
    <source>
        <dbReference type="Proteomes" id="UP001163321"/>
    </source>
</evidence>
<dbReference type="EMBL" id="CM047591">
    <property type="protein sequence ID" value="KAI9918812.1"/>
    <property type="molecule type" value="Genomic_DNA"/>
</dbReference>
<keyword evidence="2" id="KW-1185">Reference proteome</keyword>
<proteinExistence type="predicted"/>
<name>A0ACC0WJP6_9STRA</name>
<sequence length="149" mass="16571">MLTTGCIHGASSVKSIDVHVHASLNQACNSLSCLGLGDVTIAIKFYAFAIAAWKKVCTVRSVVDFEQRRPPKKERNPILKAKEDSFILVLAIAMITLHRLRVAPVLWHLKTRLITTRQSKPSTRSGDHVPHKPRDEAGADPSVEHMRMQ</sequence>
<evidence type="ECO:0000313" key="1">
    <source>
        <dbReference type="EMBL" id="KAI9918812.1"/>
    </source>
</evidence>
<protein>
    <submittedName>
        <fullName evidence="1">Uncharacterized protein</fullName>
    </submittedName>
</protein>
<comment type="caution">
    <text evidence="1">The sequence shown here is derived from an EMBL/GenBank/DDBJ whole genome shotgun (WGS) entry which is preliminary data.</text>
</comment>